<comment type="caution">
    <text evidence="2">The sequence shown here is derived from an EMBL/GenBank/DDBJ whole genome shotgun (WGS) entry which is preliminary data.</text>
</comment>
<reference evidence="3" key="1">
    <citation type="journal article" date="2014" name="Environ. Microbiol.">
        <title>Comparative genomics of the marine bacterial genus Glaciecola reveals the high degree of genomic diversity and genomic characteristic for cold adaptation.</title>
        <authorList>
            <person name="Qin Q.L."/>
            <person name="Xie B.B."/>
            <person name="Yu Y."/>
            <person name="Shu Y.L."/>
            <person name="Rong J.C."/>
            <person name="Zhang Y.J."/>
            <person name="Zhao D.L."/>
            <person name="Chen X.L."/>
            <person name="Zhang X.Y."/>
            <person name="Chen B."/>
            <person name="Zhou B.C."/>
            <person name="Zhang Y.Z."/>
        </authorList>
    </citation>
    <scope>NUCLEOTIDE SEQUENCE [LARGE SCALE GENOMIC DNA]</scope>
    <source>
        <strain evidence="3">ACAM 615</strain>
    </source>
</reference>
<protein>
    <submittedName>
        <fullName evidence="2">Uncharacterized protein</fullName>
    </submittedName>
</protein>
<evidence type="ECO:0000313" key="2">
    <source>
        <dbReference type="EMBL" id="GAC27260.1"/>
    </source>
</evidence>
<sequence length="43" mass="4836">MGSKPAVTALPFFLGSAIVLHLPLYCGGWYRRDDTHVCVSYRH</sequence>
<evidence type="ECO:0000256" key="1">
    <source>
        <dbReference type="SAM" id="Phobius"/>
    </source>
</evidence>
<proteinExistence type="predicted"/>
<dbReference type="Proteomes" id="UP000006251">
    <property type="component" value="Unassembled WGS sequence"/>
</dbReference>
<keyword evidence="1" id="KW-0472">Membrane</keyword>
<keyword evidence="3" id="KW-1185">Reference proteome</keyword>
<keyword evidence="1" id="KW-0812">Transmembrane</keyword>
<organism evidence="2 3">
    <name type="scientific">Brumicola pallidula DSM 14239 = ACAM 615</name>
    <dbReference type="NCBI Taxonomy" id="1121922"/>
    <lineage>
        <taxon>Bacteria</taxon>
        <taxon>Pseudomonadati</taxon>
        <taxon>Pseudomonadota</taxon>
        <taxon>Gammaproteobacteria</taxon>
        <taxon>Alteromonadales</taxon>
        <taxon>Alteromonadaceae</taxon>
        <taxon>Brumicola</taxon>
    </lineage>
</organism>
<feature type="transmembrane region" description="Helical" evidence="1">
    <location>
        <begin position="6"/>
        <end position="26"/>
    </location>
</feature>
<accession>K6ZVA2</accession>
<dbReference type="AlphaFoldDB" id="K6ZVA2"/>
<evidence type="ECO:0000313" key="3">
    <source>
        <dbReference type="Proteomes" id="UP000006251"/>
    </source>
</evidence>
<dbReference type="EMBL" id="BAEQ01000009">
    <property type="protein sequence ID" value="GAC27260.1"/>
    <property type="molecule type" value="Genomic_DNA"/>
</dbReference>
<name>K6ZVA2_9ALTE</name>
<keyword evidence="1" id="KW-1133">Transmembrane helix</keyword>
<gene>
    <name evidence="2" type="ORF">GPAL_0380</name>
</gene>